<keyword evidence="3" id="KW-1185">Reference proteome</keyword>
<reference evidence="2" key="1">
    <citation type="submission" date="2013-10" db="EMBL/GenBank/DDBJ databases">
        <title>Genomic analysis of the causative agents of coccidiosis in chickens.</title>
        <authorList>
            <person name="Reid A.J."/>
            <person name="Blake D."/>
            <person name="Billington K."/>
            <person name="Browne H."/>
            <person name="Dunn M."/>
            <person name="Hung S."/>
            <person name="Kawahara F."/>
            <person name="Miranda-Saavedra D."/>
            <person name="Mourier T."/>
            <person name="Nagra H."/>
            <person name="Otto T.D."/>
            <person name="Rawlings N."/>
            <person name="Sanchez A."/>
            <person name="Sanders M."/>
            <person name="Subramaniam C."/>
            <person name="Tay Y."/>
            <person name="Dear P."/>
            <person name="Doerig C."/>
            <person name="Gruber A."/>
            <person name="Parkinson J."/>
            <person name="Shirley M."/>
            <person name="Wan K.L."/>
            <person name="Berriman M."/>
            <person name="Tomley F."/>
            <person name="Pain A."/>
        </authorList>
    </citation>
    <scope>NUCLEOTIDE SEQUENCE [LARGE SCALE GENOMIC DNA]</scope>
    <source>
        <strain evidence="2">Weybridge</strain>
    </source>
</reference>
<evidence type="ECO:0000313" key="2">
    <source>
        <dbReference type="EMBL" id="CDJ61083.1"/>
    </source>
</evidence>
<dbReference type="Proteomes" id="UP000030763">
    <property type="component" value="Unassembled WGS sequence"/>
</dbReference>
<organism evidence="2 3">
    <name type="scientific">Eimeria maxima</name>
    <name type="common">Coccidian parasite</name>
    <dbReference type="NCBI Taxonomy" id="5804"/>
    <lineage>
        <taxon>Eukaryota</taxon>
        <taxon>Sar</taxon>
        <taxon>Alveolata</taxon>
        <taxon>Apicomplexa</taxon>
        <taxon>Conoidasida</taxon>
        <taxon>Coccidia</taxon>
        <taxon>Eucoccidiorida</taxon>
        <taxon>Eimeriorina</taxon>
        <taxon>Eimeriidae</taxon>
        <taxon>Eimeria</taxon>
    </lineage>
</organism>
<sequence length="198" mass="22295">MEGMRAYWIQCVGWRGPSVPVMLVTAVVEAIRLKFPRLFLHMRHLGVDVPAWAARGLQDAFARLLPFDFVLRIMSAFLFEGSLALCKFSLALVQLLEPELMACDTTEAAERVLYRCSTDPRLSINELSSTAQNLKPHIWRVVGDGTTGLQSPYLMSTKIFYGLQLMFVAARILYNSSRRHLKDHNFLGHLGNTLALVA</sequence>
<dbReference type="InterPro" id="IPR050302">
    <property type="entry name" value="Rab_GAP_TBC_domain"/>
</dbReference>
<dbReference type="RefSeq" id="XP_013337733.1">
    <property type="nucleotide sequence ID" value="XM_013482279.1"/>
</dbReference>
<proteinExistence type="predicted"/>
<dbReference type="PANTHER" id="PTHR47219">
    <property type="entry name" value="RAB GTPASE-ACTIVATING PROTEIN 1-LIKE"/>
    <property type="match status" value="1"/>
</dbReference>
<dbReference type="EMBL" id="HG722000">
    <property type="protein sequence ID" value="CDJ61083.1"/>
    <property type="molecule type" value="Genomic_DNA"/>
</dbReference>
<name>U6MDG2_EIMMA</name>
<dbReference type="OrthoDB" id="332020at2759"/>
<evidence type="ECO:0000313" key="3">
    <source>
        <dbReference type="Proteomes" id="UP000030763"/>
    </source>
</evidence>
<feature type="domain" description="Rab-GAP TBC" evidence="1">
    <location>
        <begin position="1"/>
        <end position="81"/>
    </location>
</feature>
<dbReference type="Pfam" id="PF00566">
    <property type="entry name" value="RabGAP-TBC"/>
    <property type="match status" value="1"/>
</dbReference>
<dbReference type="VEuPathDB" id="ToxoDB:EMWEY_00037880"/>
<evidence type="ECO:0000259" key="1">
    <source>
        <dbReference type="PROSITE" id="PS50086"/>
    </source>
</evidence>
<dbReference type="PANTHER" id="PTHR47219:SF20">
    <property type="entry name" value="TBC1 DOMAIN FAMILY MEMBER 2B"/>
    <property type="match status" value="1"/>
</dbReference>
<dbReference type="Gene3D" id="1.10.472.80">
    <property type="entry name" value="Ypt/Rab-GAP domain of gyp1p, domain 3"/>
    <property type="match status" value="1"/>
</dbReference>
<dbReference type="PROSITE" id="PS50086">
    <property type="entry name" value="TBC_RABGAP"/>
    <property type="match status" value="1"/>
</dbReference>
<dbReference type="GeneID" id="25337774"/>
<accession>U6MDG2</accession>
<dbReference type="GO" id="GO:0031267">
    <property type="term" value="F:small GTPase binding"/>
    <property type="evidence" value="ECO:0007669"/>
    <property type="project" value="TreeGrafter"/>
</dbReference>
<dbReference type="InterPro" id="IPR035969">
    <property type="entry name" value="Rab-GAP_TBC_sf"/>
</dbReference>
<dbReference type="InterPro" id="IPR000195">
    <property type="entry name" value="Rab-GAP-TBC_dom"/>
</dbReference>
<dbReference type="AlphaFoldDB" id="U6MDG2"/>
<gene>
    <name evidence="2" type="ORF">EMWEY_00037880</name>
</gene>
<dbReference type="SUPFAM" id="SSF47923">
    <property type="entry name" value="Ypt/Rab-GAP domain of gyp1p"/>
    <property type="match status" value="1"/>
</dbReference>
<protein>
    <submittedName>
        <fullName evidence="2">Chromosome II, complete genome, related</fullName>
    </submittedName>
</protein>
<dbReference type="GO" id="GO:0005096">
    <property type="term" value="F:GTPase activator activity"/>
    <property type="evidence" value="ECO:0007669"/>
    <property type="project" value="TreeGrafter"/>
</dbReference>
<reference evidence="2" key="2">
    <citation type="submission" date="2013-10" db="EMBL/GenBank/DDBJ databases">
        <authorList>
            <person name="Aslett M."/>
        </authorList>
    </citation>
    <scope>NUCLEOTIDE SEQUENCE [LARGE SCALE GENOMIC DNA]</scope>
    <source>
        <strain evidence="2">Weybridge</strain>
    </source>
</reference>